<protein>
    <submittedName>
        <fullName evidence="1">Uncharacterized protein</fullName>
    </submittedName>
</protein>
<comment type="caution">
    <text evidence="1">The sequence shown here is derived from an EMBL/GenBank/DDBJ whole genome shotgun (WGS) entry which is preliminary data.</text>
</comment>
<dbReference type="EMBL" id="JAMZMK010006651">
    <property type="protein sequence ID" value="KAI7747849.1"/>
    <property type="molecule type" value="Genomic_DNA"/>
</dbReference>
<gene>
    <name evidence="1" type="ORF">M8C21_014202</name>
</gene>
<sequence>MLCGMIHKKKKTGTPFTGSSMHLVAVTVQDPGL</sequence>
<keyword evidence="2" id="KW-1185">Reference proteome</keyword>
<evidence type="ECO:0000313" key="1">
    <source>
        <dbReference type="EMBL" id="KAI7747849.1"/>
    </source>
</evidence>
<organism evidence="1 2">
    <name type="scientific">Ambrosia artemisiifolia</name>
    <name type="common">Common ragweed</name>
    <dbReference type="NCBI Taxonomy" id="4212"/>
    <lineage>
        <taxon>Eukaryota</taxon>
        <taxon>Viridiplantae</taxon>
        <taxon>Streptophyta</taxon>
        <taxon>Embryophyta</taxon>
        <taxon>Tracheophyta</taxon>
        <taxon>Spermatophyta</taxon>
        <taxon>Magnoliopsida</taxon>
        <taxon>eudicotyledons</taxon>
        <taxon>Gunneridae</taxon>
        <taxon>Pentapetalae</taxon>
        <taxon>asterids</taxon>
        <taxon>campanulids</taxon>
        <taxon>Asterales</taxon>
        <taxon>Asteraceae</taxon>
        <taxon>Asteroideae</taxon>
        <taxon>Heliantheae alliance</taxon>
        <taxon>Heliantheae</taxon>
        <taxon>Ambrosia</taxon>
    </lineage>
</organism>
<evidence type="ECO:0000313" key="2">
    <source>
        <dbReference type="Proteomes" id="UP001206925"/>
    </source>
</evidence>
<proteinExistence type="predicted"/>
<accession>A0AAD5GNU6</accession>
<dbReference type="Proteomes" id="UP001206925">
    <property type="component" value="Unassembled WGS sequence"/>
</dbReference>
<dbReference type="AlphaFoldDB" id="A0AAD5GNU6"/>
<name>A0AAD5GNU6_AMBAR</name>
<reference evidence="1" key="1">
    <citation type="submission" date="2022-06" db="EMBL/GenBank/DDBJ databases">
        <title>Uncovering the hologenomic basis of an extraordinary plant invasion.</title>
        <authorList>
            <person name="Bieker V.C."/>
            <person name="Martin M.D."/>
            <person name="Gilbert T."/>
            <person name="Hodgins K."/>
            <person name="Battlay P."/>
            <person name="Petersen B."/>
            <person name="Wilson J."/>
        </authorList>
    </citation>
    <scope>NUCLEOTIDE SEQUENCE</scope>
    <source>
        <strain evidence="1">AA19_3_7</strain>
        <tissue evidence="1">Leaf</tissue>
    </source>
</reference>